<sequence>MGQSLSHRLSWRPWAGKGSKEVGVVVVIVIVVVGLSLVLPAVQIAACTGLFSAIASVVALTCRTERGALRRRA</sequence>
<accession>A0A1M7R0H8</accession>
<feature type="transmembrane region" description="Helical" evidence="1">
    <location>
        <begin position="43"/>
        <end position="62"/>
    </location>
</feature>
<keyword evidence="1" id="KW-1133">Transmembrane helix</keyword>
<evidence type="ECO:0000313" key="2">
    <source>
        <dbReference type="EMBL" id="SHN38055.1"/>
    </source>
</evidence>
<keyword evidence="1" id="KW-0812">Transmembrane</keyword>
<protein>
    <submittedName>
        <fullName evidence="2">Uncharacterized protein</fullName>
    </submittedName>
</protein>
<dbReference type="AlphaFoldDB" id="A0A1M7R0H8"/>
<dbReference type="EMBL" id="FRBI01000060">
    <property type="protein sequence ID" value="SHN38055.1"/>
    <property type="molecule type" value="Genomic_DNA"/>
</dbReference>
<gene>
    <name evidence="2" type="ORF">SAMN05216499_1602</name>
</gene>
<feature type="transmembrane region" description="Helical" evidence="1">
    <location>
        <begin position="21"/>
        <end position="37"/>
    </location>
</feature>
<reference evidence="2 3" key="1">
    <citation type="submission" date="2016-11" db="EMBL/GenBank/DDBJ databases">
        <authorList>
            <person name="Jaros S."/>
            <person name="Januszkiewicz K."/>
            <person name="Wedrychowicz H."/>
        </authorList>
    </citation>
    <scope>NUCLEOTIDE SEQUENCE [LARGE SCALE GENOMIC DNA]</scope>
    <source>
        <strain evidence="2 3">CGMCC 4.2025</strain>
    </source>
</reference>
<proteinExistence type="predicted"/>
<keyword evidence="3" id="KW-1185">Reference proteome</keyword>
<dbReference type="Proteomes" id="UP000184111">
    <property type="component" value="Unassembled WGS sequence"/>
</dbReference>
<keyword evidence="1" id="KW-0472">Membrane</keyword>
<evidence type="ECO:0000313" key="3">
    <source>
        <dbReference type="Proteomes" id="UP000184111"/>
    </source>
</evidence>
<evidence type="ECO:0000256" key="1">
    <source>
        <dbReference type="SAM" id="Phobius"/>
    </source>
</evidence>
<name>A0A1M7R0H8_9ACTN</name>
<organism evidence="2 3">
    <name type="scientific">Actinacidiphila paucisporea</name>
    <dbReference type="NCBI Taxonomy" id="310782"/>
    <lineage>
        <taxon>Bacteria</taxon>
        <taxon>Bacillati</taxon>
        <taxon>Actinomycetota</taxon>
        <taxon>Actinomycetes</taxon>
        <taxon>Kitasatosporales</taxon>
        <taxon>Streptomycetaceae</taxon>
        <taxon>Actinacidiphila</taxon>
    </lineage>
</organism>